<feature type="transmembrane region" description="Helical" evidence="1">
    <location>
        <begin position="246"/>
        <end position="274"/>
    </location>
</feature>
<dbReference type="InterPro" id="IPR050834">
    <property type="entry name" value="Glycosyltransf_2"/>
</dbReference>
<evidence type="ECO:0000259" key="2">
    <source>
        <dbReference type="Pfam" id="PF00535"/>
    </source>
</evidence>
<keyword evidence="1" id="KW-1133">Transmembrane helix</keyword>
<protein>
    <submittedName>
        <fullName evidence="3">Glycosyltransferase</fullName>
        <ecNumber evidence="3">2.4.-.-</ecNumber>
    </submittedName>
</protein>
<keyword evidence="1" id="KW-0472">Membrane</keyword>
<dbReference type="InterPro" id="IPR029044">
    <property type="entry name" value="Nucleotide-diphossugar_trans"/>
</dbReference>
<dbReference type="KEGG" id="alkq:M9189_05435"/>
<dbReference type="PANTHER" id="PTHR43685:SF2">
    <property type="entry name" value="GLYCOSYLTRANSFERASE 2-LIKE DOMAIN-CONTAINING PROTEIN"/>
    <property type="match status" value="1"/>
</dbReference>
<dbReference type="SUPFAM" id="SSF53448">
    <property type="entry name" value="Nucleotide-diphospho-sugar transferases"/>
    <property type="match status" value="1"/>
</dbReference>
<reference evidence="3" key="1">
    <citation type="submission" date="2022-05" db="EMBL/GenBank/DDBJ databases">
        <authorList>
            <person name="Sun X."/>
        </authorList>
    </citation>
    <scope>NUCLEOTIDE SEQUENCE</scope>
    <source>
        <strain evidence="3">Ai-910</strain>
    </source>
</reference>
<feature type="domain" description="Glycosyltransferase 2-like" evidence="2">
    <location>
        <begin position="4"/>
        <end position="132"/>
    </location>
</feature>
<dbReference type="Gene3D" id="3.90.550.10">
    <property type="entry name" value="Spore Coat Polysaccharide Biosynthesis Protein SpsA, Chain A"/>
    <property type="match status" value="1"/>
</dbReference>
<dbReference type="GO" id="GO:0016757">
    <property type="term" value="F:glycosyltransferase activity"/>
    <property type="evidence" value="ECO:0007669"/>
    <property type="project" value="UniProtKB-KW"/>
</dbReference>
<gene>
    <name evidence="3" type="ORF">M9189_05435</name>
</gene>
<dbReference type="AlphaFoldDB" id="A0A9J6ZT77"/>
<dbReference type="InterPro" id="IPR001173">
    <property type="entry name" value="Glyco_trans_2-like"/>
</dbReference>
<reference evidence="3" key="2">
    <citation type="submission" date="2022-06" db="EMBL/GenBank/DDBJ databases">
        <title>Xiashengella guii gen. nov. sp. nov., a bacterium isolated form anaerobic digestion tank.</title>
        <authorList>
            <person name="Huang H."/>
        </authorList>
    </citation>
    <scope>NUCLEOTIDE SEQUENCE</scope>
    <source>
        <strain evidence="3">Ai-910</strain>
    </source>
</reference>
<keyword evidence="1" id="KW-0812">Transmembrane</keyword>
<dbReference type="EC" id="2.4.-.-" evidence="3"/>
<dbReference type="Proteomes" id="UP001056426">
    <property type="component" value="Chromosome"/>
</dbReference>
<proteinExistence type="predicted"/>
<dbReference type="RefSeq" id="WP_250725216.1">
    <property type="nucleotide sequence ID" value="NZ_CP098400.1"/>
</dbReference>
<evidence type="ECO:0000313" key="3">
    <source>
        <dbReference type="EMBL" id="URW80793.1"/>
    </source>
</evidence>
<keyword evidence="3" id="KW-0808">Transferase</keyword>
<name>A0A9J6ZT77_9BACT</name>
<organism evidence="3 4">
    <name type="scientific">Xiashengella succiniciproducens</name>
    <dbReference type="NCBI Taxonomy" id="2949635"/>
    <lineage>
        <taxon>Bacteria</taxon>
        <taxon>Pseudomonadati</taxon>
        <taxon>Bacteroidota</taxon>
        <taxon>Bacteroidia</taxon>
        <taxon>Marinilabiliales</taxon>
        <taxon>Marinilabiliaceae</taxon>
        <taxon>Xiashengella</taxon>
    </lineage>
</organism>
<dbReference type="Pfam" id="PF00535">
    <property type="entry name" value="Glycos_transf_2"/>
    <property type="match status" value="1"/>
</dbReference>
<accession>A0A9J6ZT77</accession>
<keyword evidence="4" id="KW-1185">Reference proteome</keyword>
<keyword evidence="3" id="KW-0328">Glycosyltransferase</keyword>
<evidence type="ECO:0000256" key="1">
    <source>
        <dbReference type="SAM" id="Phobius"/>
    </source>
</evidence>
<dbReference type="EMBL" id="CP098400">
    <property type="protein sequence ID" value="URW80793.1"/>
    <property type="molecule type" value="Genomic_DNA"/>
</dbReference>
<sequence>MHFSLVSTIFNEAKRLRQTIADLEAQTIKPAEIIITDAGSSDNSWEILTEWQQQSAVPIVLLKEEGCNVARGRNIAIKAAKYDLIVSTDFGCRFHPEWLQSLIRPFEEDKTLQVVGGAFSVIEKNVTSLPAKSDFILQNGYPIVLDDFFSVSSRSIAYKKQVWEEIGGYPEWLTLAADDTIFWKLIKRKKYRYALVEKPYVYWGRHKSNKAFAKEAYRYGLGDGESKINYRNFWSNLIETVLRYSMFVLLILLLSLIVLGFAPWYILFTIILLFPGLRSYKNAFKNWSQLKSTKYNFKVFLNALWQLELSRIQYLKGYIKGLSTKDPAKIAGRVALWQTLHRPESDN</sequence>
<evidence type="ECO:0000313" key="4">
    <source>
        <dbReference type="Proteomes" id="UP001056426"/>
    </source>
</evidence>
<dbReference type="PANTHER" id="PTHR43685">
    <property type="entry name" value="GLYCOSYLTRANSFERASE"/>
    <property type="match status" value="1"/>
</dbReference>